<keyword evidence="4" id="KW-1185">Reference proteome</keyword>
<dbReference type="PANTHER" id="PTHR38340">
    <property type="entry name" value="S-LAYER PROTEIN"/>
    <property type="match status" value="1"/>
</dbReference>
<dbReference type="InterPro" id="IPR050557">
    <property type="entry name" value="RTX_toxin/Mannuronan_C5-epim"/>
</dbReference>
<name>A0A7C9RCA6_9HYPH</name>
<evidence type="ECO:0000313" key="3">
    <source>
        <dbReference type="EMBL" id="NGN44998.1"/>
    </source>
</evidence>
<dbReference type="Pfam" id="PF00353">
    <property type="entry name" value="HemolysinCabind"/>
    <property type="match status" value="5"/>
</dbReference>
<comment type="subcellular location">
    <subcellularLocation>
        <location evidence="1">Secreted</location>
    </subcellularLocation>
</comment>
<dbReference type="InterPro" id="IPR018511">
    <property type="entry name" value="Hemolysin-typ_Ca-bd_CS"/>
</dbReference>
<dbReference type="PANTHER" id="PTHR38340:SF1">
    <property type="entry name" value="S-LAYER PROTEIN"/>
    <property type="match status" value="1"/>
</dbReference>
<dbReference type="GO" id="GO:0005576">
    <property type="term" value="C:extracellular region"/>
    <property type="evidence" value="ECO:0007669"/>
    <property type="project" value="UniProtKB-SubCell"/>
</dbReference>
<dbReference type="Gene3D" id="2.150.10.10">
    <property type="entry name" value="Serralysin-like metalloprotease, C-terminal"/>
    <property type="match status" value="4"/>
</dbReference>
<keyword evidence="2" id="KW-0964">Secreted</keyword>
<evidence type="ECO:0000313" key="4">
    <source>
        <dbReference type="Proteomes" id="UP000481252"/>
    </source>
</evidence>
<dbReference type="PROSITE" id="PS00330">
    <property type="entry name" value="HEMOLYSIN_CALCIUM"/>
    <property type="match status" value="2"/>
</dbReference>
<sequence length="441" mass="45528">MPFKELTNGDDVYTGTAEVDHVYAYAGNDIVHGAGGDDHIYGYEGNDTLYGDDGHDELEAGDGNDVLYGGSGDDYLAGDFFAPGSSIIYQDTNYLYGGAGDDRYLVISSNDIIDESVAGSNGYDTVNTYISFDLASPSVKGTIEVLKLYGDNNLNGTGNAVNNRIFGNPGNNVLDGGAGNDEIHGNAGNDTVIGGAGDDLLLGDDTSTNGPLGDDKIYGNAGNDRLLAQRGNDYLDGGTGIDTLEGGAGNDVYIVSSTGDRTIELSGEGTDTVRSDVDWILAANVERLELLGTADLTGNGNTLNNTLVGNDGKNILRGGAGNDTLNGGKGSDTLVGGAGNDTFVFNKPLGSTNIDKITDYNVAQDTMQLDNAYFTNTGAGYLSAAAFHIGTGAHDASDRIIYNSTTGDLLFDKDGAGGAAAMKFASLSPGLALTANDFFLV</sequence>
<dbReference type="EMBL" id="JAAKZG010000023">
    <property type="protein sequence ID" value="NGN44998.1"/>
    <property type="molecule type" value="Genomic_DNA"/>
</dbReference>
<dbReference type="InterPro" id="IPR011049">
    <property type="entry name" value="Serralysin-like_metalloprot_C"/>
</dbReference>
<dbReference type="RefSeq" id="WP_165121371.1">
    <property type="nucleotide sequence ID" value="NZ_JAAKZG010000023.1"/>
</dbReference>
<dbReference type="Proteomes" id="UP000481252">
    <property type="component" value="Unassembled WGS sequence"/>
</dbReference>
<dbReference type="GO" id="GO:0005509">
    <property type="term" value="F:calcium ion binding"/>
    <property type="evidence" value="ECO:0007669"/>
    <property type="project" value="InterPro"/>
</dbReference>
<dbReference type="AlphaFoldDB" id="A0A7C9RCA6"/>
<organism evidence="3 4">
    <name type="scientific">Mesorhizobium zhangyense</name>
    <dbReference type="NCBI Taxonomy" id="1776730"/>
    <lineage>
        <taxon>Bacteria</taxon>
        <taxon>Pseudomonadati</taxon>
        <taxon>Pseudomonadota</taxon>
        <taxon>Alphaproteobacteria</taxon>
        <taxon>Hyphomicrobiales</taxon>
        <taxon>Phyllobacteriaceae</taxon>
        <taxon>Mesorhizobium</taxon>
    </lineage>
</organism>
<dbReference type="InterPro" id="IPR001343">
    <property type="entry name" value="Hemolysn_Ca-bd"/>
</dbReference>
<proteinExistence type="predicted"/>
<dbReference type="SUPFAM" id="SSF51120">
    <property type="entry name" value="beta-Roll"/>
    <property type="match status" value="4"/>
</dbReference>
<comment type="caution">
    <text evidence="3">The sequence shown here is derived from an EMBL/GenBank/DDBJ whole genome shotgun (WGS) entry which is preliminary data.</text>
</comment>
<evidence type="ECO:0000256" key="2">
    <source>
        <dbReference type="ARBA" id="ARBA00022525"/>
    </source>
</evidence>
<reference evidence="3 4" key="1">
    <citation type="submission" date="2020-02" db="EMBL/GenBank/DDBJ databases">
        <title>Genome sequence of the type strain CGMCC 1.15528 of Mesorhizobium zhangyense.</title>
        <authorList>
            <person name="Gao J."/>
            <person name="Sun J."/>
        </authorList>
    </citation>
    <scope>NUCLEOTIDE SEQUENCE [LARGE SCALE GENOMIC DNA]</scope>
    <source>
        <strain evidence="3 4">CGMCC 1.15528</strain>
    </source>
</reference>
<protein>
    <submittedName>
        <fullName evidence="3">Calcium-binding protein</fullName>
    </submittedName>
</protein>
<accession>A0A7C9RCA6</accession>
<evidence type="ECO:0000256" key="1">
    <source>
        <dbReference type="ARBA" id="ARBA00004613"/>
    </source>
</evidence>
<gene>
    <name evidence="3" type="ORF">G6N74_28480</name>
</gene>
<dbReference type="PRINTS" id="PR00313">
    <property type="entry name" value="CABNDNGRPT"/>
</dbReference>